<dbReference type="EMBL" id="FOAB01000007">
    <property type="protein sequence ID" value="SEM01635.1"/>
    <property type="molecule type" value="Genomic_DNA"/>
</dbReference>
<organism evidence="3 4">
    <name type="scientific">Aquimarina amphilecti</name>
    <dbReference type="NCBI Taxonomy" id="1038014"/>
    <lineage>
        <taxon>Bacteria</taxon>
        <taxon>Pseudomonadati</taxon>
        <taxon>Bacteroidota</taxon>
        <taxon>Flavobacteriia</taxon>
        <taxon>Flavobacteriales</taxon>
        <taxon>Flavobacteriaceae</taxon>
        <taxon>Aquimarina</taxon>
    </lineage>
</organism>
<dbReference type="AlphaFoldDB" id="A0A1H7UY97"/>
<evidence type="ECO:0000313" key="4">
    <source>
        <dbReference type="Proteomes" id="UP000198521"/>
    </source>
</evidence>
<dbReference type="GO" id="GO:0005737">
    <property type="term" value="C:cytoplasm"/>
    <property type="evidence" value="ECO:0007669"/>
    <property type="project" value="UniProtKB-SubCell"/>
</dbReference>
<dbReference type="Pfam" id="PF03932">
    <property type="entry name" value="CutC"/>
    <property type="match status" value="1"/>
</dbReference>
<gene>
    <name evidence="2" type="primary">cutC</name>
    <name evidence="3" type="ORF">SAMN04487910_3924</name>
</gene>
<dbReference type="RefSeq" id="WP_091411544.1">
    <property type="nucleotide sequence ID" value="NZ_FOAB01000007.1"/>
</dbReference>
<dbReference type="InterPro" id="IPR036822">
    <property type="entry name" value="CutC-like_dom_sf"/>
</dbReference>
<keyword evidence="4" id="KW-1185">Reference proteome</keyword>
<sequence>MKIEICANSYESAVNAERAGADRIELCVELAVGGITPSHGLIEKVIQKLSIPVFVLIRPRSGNFTYTSDEFDVMKKNIKFCKNIGCKGIVSGILMDDNTIDIIRTKELITLTKPLPFTFHRAFDWVHNPLESLKQLMNIGAERVLTSGQEVTAVKGIELLKNASRISKSNLTIMPGGGINPENVLVFKKAGFKEIHFSATSLKQVIGYPKISMNSSRFFDETKLAILDYNKIIKIKDLLK</sequence>
<dbReference type="HAMAP" id="MF_00795">
    <property type="entry name" value="CutC"/>
    <property type="match status" value="1"/>
</dbReference>
<dbReference type="GO" id="GO:0005507">
    <property type="term" value="F:copper ion binding"/>
    <property type="evidence" value="ECO:0007669"/>
    <property type="project" value="TreeGrafter"/>
</dbReference>
<dbReference type="FunFam" id="3.20.20.380:FF:000001">
    <property type="entry name" value="Copper homeostasis protein CutC"/>
    <property type="match status" value="1"/>
</dbReference>
<evidence type="ECO:0000313" key="3">
    <source>
        <dbReference type="EMBL" id="SEM01635.1"/>
    </source>
</evidence>
<dbReference type="Gene3D" id="3.20.20.380">
    <property type="entry name" value="Copper homeostasis (CutC) domain"/>
    <property type="match status" value="1"/>
</dbReference>
<keyword evidence="2" id="KW-0963">Cytoplasm</keyword>
<evidence type="ECO:0000256" key="2">
    <source>
        <dbReference type="HAMAP-Rule" id="MF_00795"/>
    </source>
</evidence>
<reference evidence="3 4" key="1">
    <citation type="submission" date="2016-10" db="EMBL/GenBank/DDBJ databases">
        <authorList>
            <person name="de Groot N.N."/>
        </authorList>
    </citation>
    <scope>NUCLEOTIDE SEQUENCE [LARGE SCALE GENOMIC DNA]</scope>
    <source>
        <strain evidence="3 4">DSM 25232</strain>
    </source>
</reference>
<name>A0A1H7UY97_AQUAM</name>
<dbReference type="InterPro" id="IPR005627">
    <property type="entry name" value="CutC-like"/>
</dbReference>
<dbReference type="Proteomes" id="UP000198521">
    <property type="component" value="Unassembled WGS sequence"/>
</dbReference>
<dbReference type="PANTHER" id="PTHR12598:SF0">
    <property type="entry name" value="COPPER HOMEOSTASIS PROTEIN CUTC HOMOLOG"/>
    <property type="match status" value="1"/>
</dbReference>
<accession>A0A1H7UY97</accession>
<dbReference type="STRING" id="1038014.SAMN04487910_3924"/>
<protein>
    <recommendedName>
        <fullName evidence="2">PF03932 family protein CutC</fullName>
    </recommendedName>
</protein>
<dbReference type="OrthoDB" id="9815677at2"/>
<comment type="subcellular location">
    <subcellularLocation>
        <location evidence="2">Cytoplasm</location>
    </subcellularLocation>
</comment>
<evidence type="ECO:0000256" key="1">
    <source>
        <dbReference type="ARBA" id="ARBA00007768"/>
    </source>
</evidence>
<comment type="similarity">
    <text evidence="1 2">Belongs to the CutC family.</text>
</comment>
<dbReference type="SUPFAM" id="SSF110395">
    <property type="entry name" value="CutC-like"/>
    <property type="match status" value="1"/>
</dbReference>
<comment type="caution">
    <text evidence="2">Once thought to be involved in copper homeostasis, experiments in E.coli have shown this is not the case.</text>
</comment>
<proteinExistence type="inferred from homology"/>
<dbReference type="PANTHER" id="PTHR12598">
    <property type="entry name" value="COPPER HOMEOSTASIS PROTEIN CUTC"/>
    <property type="match status" value="1"/>
</dbReference>